<feature type="domain" description="Protein arginine N-methyltransferase" evidence="5">
    <location>
        <begin position="238"/>
        <end position="350"/>
    </location>
</feature>
<dbReference type="Gene3D" id="2.70.160.11">
    <property type="entry name" value="Hnrnp arginine n-methyltransferase1"/>
    <property type="match status" value="1"/>
</dbReference>
<dbReference type="EMBL" id="BNEC01000005">
    <property type="protein sequence ID" value="GHI73067.1"/>
    <property type="molecule type" value="Genomic_DNA"/>
</dbReference>
<dbReference type="PANTHER" id="PTHR11006">
    <property type="entry name" value="PROTEIN ARGININE N-METHYLTRANSFERASE"/>
    <property type="match status" value="1"/>
</dbReference>
<dbReference type="Proteomes" id="UP000613974">
    <property type="component" value="Unassembled WGS sequence"/>
</dbReference>
<comment type="caution">
    <text evidence="6">The sequence shown here is derived from an EMBL/GenBank/DDBJ whole genome shotgun (WGS) entry which is preliminary data.</text>
</comment>
<sequence length="361" mass="38510">MQHVQGAQVATSGHDPGPDGPSLSLNSSQHRLITASLQSLAQEMNDIAEQASALLTTPAGRPSTDSEVFTRIARRTVPRWHFAMLNDTERNDALAGALARGIPSGATVLDIGSGSGLLAMAAARAGASRVITCEMNPLLAEVARQVIDAHGFGDVITVIGKPSTSLEIGRDLDGPVDVLVSEIVDCGLIGEGLLPSIRHARRHLLKPGGIMFPSAARILGRLVSSEDILRLNQVTTAGGFDVSLMNTLSTRGHLPVRLSTWPHRFLSETTTVVGFDLAEDPLEPGERQIDLTASTDGEAHALVVWFELDMAAGTTLTNSPDNTRSHWMQGWVPLEKSVPVKAGESVPLRLRWSDFSLSVHV</sequence>
<dbReference type="Pfam" id="PF06325">
    <property type="entry name" value="PrmA"/>
    <property type="match status" value="1"/>
</dbReference>
<dbReference type="InterPro" id="IPR025799">
    <property type="entry name" value="Arg_MeTrfase"/>
</dbReference>
<keyword evidence="2" id="KW-0808">Transferase</keyword>
<dbReference type="InterPro" id="IPR029063">
    <property type="entry name" value="SAM-dependent_MTases_sf"/>
</dbReference>
<dbReference type="Gene3D" id="3.40.50.150">
    <property type="entry name" value="Vaccinia Virus protein VP39"/>
    <property type="match status" value="1"/>
</dbReference>
<organism evidence="6 7">
    <name type="scientific">Streptomyces nojiriensis</name>
    <dbReference type="NCBI Taxonomy" id="66374"/>
    <lineage>
        <taxon>Bacteria</taxon>
        <taxon>Bacillati</taxon>
        <taxon>Actinomycetota</taxon>
        <taxon>Actinomycetes</taxon>
        <taxon>Kitasatosporales</taxon>
        <taxon>Streptomycetaceae</taxon>
        <taxon>Streptomyces</taxon>
    </lineage>
</organism>
<dbReference type="Pfam" id="PF22528">
    <property type="entry name" value="PRMT_C"/>
    <property type="match status" value="1"/>
</dbReference>
<evidence type="ECO:0000256" key="1">
    <source>
        <dbReference type="ARBA" id="ARBA00022603"/>
    </source>
</evidence>
<evidence type="ECO:0000313" key="6">
    <source>
        <dbReference type="EMBL" id="GHI73067.1"/>
    </source>
</evidence>
<accession>A0ABQ3SYR1</accession>
<name>A0ABQ3SYR1_9ACTN</name>
<gene>
    <name evidence="6" type="ORF">Snoj_69850</name>
</gene>
<evidence type="ECO:0000259" key="5">
    <source>
        <dbReference type="Pfam" id="PF22528"/>
    </source>
</evidence>
<feature type="region of interest" description="Disordered" evidence="4">
    <location>
        <begin position="1"/>
        <end position="26"/>
    </location>
</feature>
<keyword evidence="3" id="KW-0949">S-adenosyl-L-methionine</keyword>
<evidence type="ECO:0000313" key="7">
    <source>
        <dbReference type="Proteomes" id="UP000613974"/>
    </source>
</evidence>
<dbReference type="PROSITE" id="PS51678">
    <property type="entry name" value="SAM_MT_PRMT"/>
    <property type="match status" value="1"/>
</dbReference>
<dbReference type="PANTHER" id="PTHR11006:SF4">
    <property type="entry name" value="PROTEIN ARGININE N-METHYLTRANSFERASE 7"/>
    <property type="match status" value="1"/>
</dbReference>
<dbReference type="RefSeq" id="WP_189738052.1">
    <property type="nucleotide sequence ID" value="NZ_BMRL01000006.1"/>
</dbReference>
<proteinExistence type="predicted"/>
<dbReference type="GeneID" id="95591313"/>
<protein>
    <recommendedName>
        <fullName evidence="5">Protein arginine N-methyltransferase domain-containing protein</fullName>
    </recommendedName>
</protein>
<keyword evidence="1" id="KW-0489">Methyltransferase</keyword>
<dbReference type="InterPro" id="IPR055135">
    <property type="entry name" value="PRMT_dom"/>
</dbReference>
<reference evidence="7" key="1">
    <citation type="submission" date="2023-07" db="EMBL/GenBank/DDBJ databases">
        <title>Whole genome shotgun sequence of Streptomyces nojiriensis NBRC 13794.</title>
        <authorList>
            <person name="Komaki H."/>
            <person name="Tamura T."/>
        </authorList>
    </citation>
    <scope>NUCLEOTIDE SEQUENCE [LARGE SCALE GENOMIC DNA]</scope>
    <source>
        <strain evidence="7">NBRC 13794</strain>
    </source>
</reference>
<evidence type="ECO:0000256" key="3">
    <source>
        <dbReference type="ARBA" id="ARBA00022691"/>
    </source>
</evidence>
<evidence type="ECO:0000256" key="4">
    <source>
        <dbReference type="SAM" id="MobiDB-lite"/>
    </source>
</evidence>
<dbReference type="SUPFAM" id="SSF53335">
    <property type="entry name" value="S-adenosyl-L-methionine-dependent methyltransferases"/>
    <property type="match status" value="1"/>
</dbReference>
<keyword evidence="7" id="KW-1185">Reference proteome</keyword>
<evidence type="ECO:0000256" key="2">
    <source>
        <dbReference type="ARBA" id="ARBA00022679"/>
    </source>
</evidence>
<dbReference type="CDD" id="cd02440">
    <property type="entry name" value="AdoMet_MTases"/>
    <property type="match status" value="1"/>
</dbReference>